<keyword evidence="10" id="KW-1185">Reference proteome</keyword>
<proteinExistence type="inferred from homology"/>
<dbReference type="InterPro" id="IPR036388">
    <property type="entry name" value="WH-like_DNA-bd_sf"/>
</dbReference>
<dbReference type="Pfam" id="PF04542">
    <property type="entry name" value="Sigma70_r2"/>
    <property type="match status" value="1"/>
</dbReference>
<feature type="domain" description="RNA polymerase sigma-70 region 4" evidence="8">
    <location>
        <begin position="119"/>
        <end position="167"/>
    </location>
</feature>
<dbReference type="Pfam" id="PF04545">
    <property type="entry name" value="Sigma70_r4"/>
    <property type="match status" value="1"/>
</dbReference>
<dbReference type="SUPFAM" id="SSF88659">
    <property type="entry name" value="Sigma3 and sigma4 domains of RNA polymerase sigma factors"/>
    <property type="match status" value="1"/>
</dbReference>
<keyword evidence="5 6" id="KW-0804">Transcription</keyword>
<reference evidence="9" key="1">
    <citation type="journal article" date="2014" name="Int. J. Syst. Evol. Microbiol.">
        <title>Complete genome sequence of Corynebacterium casei LMG S-19264T (=DSM 44701T), isolated from a smear-ripened cheese.</title>
        <authorList>
            <consortium name="US DOE Joint Genome Institute (JGI-PGF)"/>
            <person name="Walter F."/>
            <person name="Albersmeier A."/>
            <person name="Kalinowski J."/>
            <person name="Ruckert C."/>
        </authorList>
    </citation>
    <scope>NUCLEOTIDE SEQUENCE</scope>
    <source>
        <strain evidence="9">CGMCC 4.7306</strain>
    </source>
</reference>
<evidence type="ECO:0000256" key="6">
    <source>
        <dbReference type="RuleBase" id="RU000716"/>
    </source>
</evidence>
<keyword evidence="4 6" id="KW-0238">DNA-binding</keyword>
<dbReference type="RefSeq" id="WP_229669904.1">
    <property type="nucleotide sequence ID" value="NZ_BMMZ01000004.1"/>
</dbReference>
<dbReference type="GO" id="GO:0006352">
    <property type="term" value="P:DNA-templated transcription initiation"/>
    <property type="evidence" value="ECO:0007669"/>
    <property type="project" value="InterPro"/>
</dbReference>
<dbReference type="CDD" id="cd06171">
    <property type="entry name" value="Sigma70_r4"/>
    <property type="match status" value="1"/>
</dbReference>
<accession>A0A917W3Z5</accession>
<dbReference type="InterPro" id="IPR007627">
    <property type="entry name" value="RNA_pol_sigma70_r2"/>
</dbReference>
<evidence type="ECO:0000256" key="2">
    <source>
        <dbReference type="ARBA" id="ARBA00023015"/>
    </source>
</evidence>
<gene>
    <name evidence="9" type="ORF">GCM10011575_19560</name>
</gene>
<evidence type="ECO:0000313" key="9">
    <source>
        <dbReference type="EMBL" id="GGL61067.1"/>
    </source>
</evidence>
<evidence type="ECO:0000259" key="8">
    <source>
        <dbReference type="Pfam" id="PF04545"/>
    </source>
</evidence>
<evidence type="ECO:0000256" key="5">
    <source>
        <dbReference type="ARBA" id="ARBA00023163"/>
    </source>
</evidence>
<dbReference type="InterPro" id="IPR013325">
    <property type="entry name" value="RNA_pol_sigma_r2"/>
</dbReference>
<keyword evidence="2 6" id="KW-0805">Transcription regulation</keyword>
<evidence type="ECO:0000256" key="4">
    <source>
        <dbReference type="ARBA" id="ARBA00023125"/>
    </source>
</evidence>
<dbReference type="GO" id="GO:0016987">
    <property type="term" value="F:sigma factor activity"/>
    <property type="evidence" value="ECO:0007669"/>
    <property type="project" value="UniProtKB-KW"/>
</dbReference>
<dbReference type="Proteomes" id="UP000613840">
    <property type="component" value="Unassembled WGS sequence"/>
</dbReference>
<dbReference type="InterPro" id="IPR013324">
    <property type="entry name" value="RNA_pol_sigma_r3/r4-like"/>
</dbReference>
<reference evidence="9" key="2">
    <citation type="submission" date="2020-09" db="EMBL/GenBank/DDBJ databases">
        <authorList>
            <person name="Sun Q."/>
            <person name="Zhou Y."/>
        </authorList>
    </citation>
    <scope>NUCLEOTIDE SEQUENCE</scope>
    <source>
        <strain evidence="9">CGMCC 4.7306</strain>
    </source>
</reference>
<dbReference type="Gene3D" id="1.10.10.10">
    <property type="entry name" value="Winged helix-like DNA-binding domain superfamily/Winged helix DNA-binding domain"/>
    <property type="match status" value="1"/>
</dbReference>
<dbReference type="InterPro" id="IPR014284">
    <property type="entry name" value="RNA_pol_sigma-70_dom"/>
</dbReference>
<dbReference type="GO" id="GO:0003677">
    <property type="term" value="F:DNA binding"/>
    <property type="evidence" value="ECO:0007669"/>
    <property type="project" value="UniProtKB-KW"/>
</dbReference>
<dbReference type="Gene3D" id="1.10.1740.10">
    <property type="match status" value="1"/>
</dbReference>
<dbReference type="NCBIfam" id="TIGR02937">
    <property type="entry name" value="sigma70-ECF"/>
    <property type="match status" value="1"/>
</dbReference>
<evidence type="ECO:0000259" key="7">
    <source>
        <dbReference type="Pfam" id="PF04542"/>
    </source>
</evidence>
<dbReference type="SUPFAM" id="SSF88946">
    <property type="entry name" value="Sigma2 domain of RNA polymerase sigma factors"/>
    <property type="match status" value="1"/>
</dbReference>
<name>A0A917W3Z5_9ACTN</name>
<dbReference type="InterPro" id="IPR039425">
    <property type="entry name" value="RNA_pol_sigma-70-like"/>
</dbReference>
<comment type="caution">
    <text evidence="9">The sequence shown here is derived from an EMBL/GenBank/DDBJ whole genome shotgun (WGS) entry which is preliminary data.</text>
</comment>
<evidence type="ECO:0000256" key="1">
    <source>
        <dbReference type="ARBA" id="ARBA00010641"/>
    </source>
</evidence>
<dbReference type="AlphaFoldDB" id="A0A917W3Z5"/>
<dbReference type="EMBL" id="BMMZ01000004">
    <property type="protein sequence ID" value="GGL61067.1"/>
    <property type="molecule type" value="Genomic_DNA"/>
</dbReference>
<feature type="domain" description="RNA polymerase sigma-70 region 2" evidence="7">
    <location>
        <begin position="14"/>
        <end position="79"/>
    </location>
</feature>
<dbReference type="PROSITE" id="PS01063">
    <property type="entry name" value="SIGMA70_ECF"/>
    <property type="match status" value="1"/>
</dbReference>
<evidence type="ECO:0000313" key="10">
    <source>
        <dbReference type="Proteomes" id="UP000613840"/>
    </source>
</evidence>
<evidence type="ECO:0000256" key="3">
    <source>
        <dbReference type="ARBA" id="ARBA00023082"/>
    </source>
</evidence>
<dbReference type="InterPro" id="IPR007630">
    <property type="entry name" value="RNA_pol_sigma70_r4"/>
</dbReference>
<dbReference type="InterPro" id="IPR000838">
    <property type="entry name" value="RNA_pol_sigma70_ECF_CS"/>
</dbReference>
<sequence length="178" mass="20145">MSGLQESEWQLIHDRHSGELWRFVLALTHDRPTSEDIVQEVLLRAWRSGELAERDEAGVRAWLFTVARRLVVDRWRSAAVRRESPGELPETSPAAVVGGVTRPPDRTDEVLDRWLIADALAALSSDHRAVLVAAYYEGRTTADIATRLQIAEGTVKSRLHYGLRHLKMIMQERGVTRS</sequence>
<dbReference type="PANTHER" id="PTHR43133:SF52">
    <property type="entry name" value="ECF RNA POLYMERASE SIGMA FACTOR SIGL"/>
    <property type="match status" value="1"/>
</dbReference>
<keyword evidence="3 6" id="KW-0731">Sigma factor</keyword>
<organism evidence="9 10">
    <name type="scientific">Microlunatus endophyticus</name>
    <dbReference type="NCBI Taxonomy" id="1716077"/>
    <lineage>
        <taxon>Bacteria</taxon>
        <taxon>Bacillati</taxon>
        <taxon>Actinomycetota</taxon>
        <taxon>Actinomycetes</taxon>
        <taxon>Propionibacteriales</taxon>
        <taxon>Propionibacteriaceae</taxon>
        <taxon>Microlunatus</taxon>
    </lineage>
</organism>
<protein>
    <recommendedName>
        <fullName evidence="6">RNA polymerase sigma factor</fullName>
    </recommendedName>
</protein>
<dbReference type="PANTHER" id="PTHR43133">
    <property type="entry name" value="RNA POLYMERASE ECF-TYPE SIGMA FACTO"/>
    <property type="match status" value="1"/>
</dbReference>
<comment type="similarity">
    <text evidence="1 6">Belongs to the sigma-70 factor family. ECF subfamily.</text>
</comment>